<dbReference type="AlphaFoldDB" id="A0A2H5XDZ4"/>
<proteinExistence type="predicted"/>
<organism evidence="1 2">
    <name type="scientific">Candidatus Fervidibacter japonicus</name>
    <dbReference type="NCBI Taxonomy" id="2035412"/>
    <lineage>
        <taxon>Bacteria</taxon>
        <taxon>Candidatus Fervidibacterota</taxon>
        <taxon>Candidatus Fervidibacter</taxon>
    </lineage>
</organism>
<reference evidence="2" key="1">
    <citation type="submission" date="2017-09" db="EMBL/GenBank/DDBJ databases">
        <title>Metaegenomics of thermophilic ammonia-oxidizing enrichment culture.</title>
        <authorList>
            <person name="Kato S."/>
            <person name="Suzuki K."/>
        </authorList>
    </citation>
    <scope>NUCLEOTIDE SEQUENCE [LARGE SCALE GENOMIC DNA]</scope>
</reference>
<protein>
    <submittedName>
        <fullName evidence="1">Uncharacterized protein</fullName>
    </submittedName>
</protein>
<accession>A0A2H5XDZ4</accession>
<dbReference type="Proteomes" id="UP000236173">
    <property type="component" value="Unassembled WGS sequence"/>
</dbReference>
<sequence length="59" mass="6368">MGHIVPVIAVAFATAIPITLKTAWVRRITAGRCGSQRRRTEADAMTGLILYFAGVVNKP</sequence>
<gene>
    <name evidence="1" type="ORF">HRbin17_01932</name>
</gene>
<name>A0A2H5XDZ4_9BACT</name>
<comment type="caution">
    <text evidence="1">The sequence shown here is derived from an EMBL/GenBank/DDBJ whole genome shotgun (WGS) entry which is preliminary data.</text>
</comment>
<evidence type="ECO:0000313" key="1">
    <source>
        <dbReference type="EMBL" id="GBC99408.1"/>
    </source>
</evidence>
<evidence type="ECO:0000313" key="2">
    <source>
        <dbReference type="Proteomes" id="UP000236173"/>
    </source>
</evidence>
<dbReference type="EMBL" id="BEHT01000026">
    <property type="protein sequence ID" value="GBC99408.1"/>
    <property type="molecule type" value="Genomic_DNA"/>
</dbReference>